<protein>
    <submittedName>
        <fullName evidence="2">EthD family reductase</fullName>
    </submittedName>
</protein>
<feature type="domain" description="EthD" evidence="1">
    <location>
        <begin position="11"/>
        <end position="94"/>
    </location>
</feature>
<dbReference type="EMBL" id="JAJVCN010000002">
    <property type="protein sequence ID" value="MCE7007198.1"/>
    <property type="molecule type" value="Genomic_DNA"/>
</dbReference>
<evidence type="ECO:0000313" key="2">
    <source>
        <dbReference type="EMBL" id="MCE7007198.1"/>
    </source>
</evidence>
<comment type="caution">
    <text evidence="2">The sequence shown here is derived from an EMBL/GenBank/DDBJ whole genome shotgun (WGS) entry which is preliminary data.</text>
</comment>
<reference evidence="2 3" key="1">
    <citation type="submission" date="2021-12" db="EMBL/GenBank/DDBJ databases">
        <title>Genome sequence of Kibdelosporangium philippinense ATCC 49844.</title>
        <authorList>
            <person name="Fedorov E.A."/>
            <person name="Omeragic M."/>
            <person name="Shalygina K.F."/>
            <person name="Maclea K.S."/>
        </authorList>
    </citation>
    <scope>NUCLEOTIDE SEQUENCE [LARGE SCALE GENOMIC DNA]</scope>
    <source>
        <strain evidence="2 3">ATCC 49844</strain>
    </source>
</reference>
<dbReference type="Pfam" id="PF07110">
    <property type="entry name" value="EthD"/>
    <property type="match status" value="2"/>
</dbReference>
<dbReference type="SUPFAM" id="SSF54909">
    <property type="entry name" value="Dimeric alpha+beta barrel"/>
    <property type="match status" value="2"/>
</dbReference>
<feature type="domain" description="EthD" evidence="1">
    <location>
        <begin position="127"/>
        <end position="209"/>
    </location>
</feature>
<organism evidence="2 3">
    <name type="scientific">Kibdelosporangium philippinense</name>
    <dbReference type="NCBI Taxonomy" id="211113"/>
    <lineage>
        <taxon>Bacteria</taxon>
        <taxon>Bacillati</taxon>
        <taxon>Actinomycetota</taxon>
        <taxon>Actinomycetes</taxon>
        <taxon>Pseudonocardiales</taxon>
        <taxon>Pseudonocardiaceae</taxon>
        <taxon>Kibdelosporangium</taxon>
    </lineage>
</organism>
<dbReference type="Gene3D" id="3.30.70.100">
    <property type="match status" value="2"/>
</dbReference>
<name>A0ABS8ZJ91_9PSEU</name>
<gene>
    <name evidence="2" type="ORF">LWC34_30910</name>
</gene>
<evidence type="ECO:0000259" key="1">
    <source>
        <dbReference type="Pfam" id="PF07110"/>
    </source>
</evidence>
<dbReference type="RefSeq" id="WP_233728578.1">
    <property type="nucleotide sequence ID" value="NZ_JAJVCN010000002.1"/>
</dbReference>
<evidence type="ECO:0000313" key="3">
    <source>
        <dbReference type="Proteomes" id="UP001521150"/>
    </source>
</evidence>
<sequence>MIHQLIFAYPRPGMSEREFHRYWVEEHAVQYASKIPQIRQYLVDTRVELSFDEPEPLWSGVAEIWLANEEEQLASLQTPEFLEGARLDEPRWAAFWRTLVLDTDAHIVVPGSQKTADTKLFVLVKRKEGLPLNEFRAYSRDAHASVMSRVPGLRRYYQNHTRDGFYGVGEATLDCAYQLWFDDVNALRNAMRSPEFQRAMADLATFTEPRYVHTLAVRENWIIGPTTLERKNS</sequence>
<proteinExistence type="predicted"/>
<dbReference type="InterPro" id="IPR011008">
    <property type="entry name" value="Dimeric_a/b-barrel"/>
</dbReference>
<dbReference type="NCBIfam" id="TIGR02118">
    <property type="entry name" value="EthD family reductase"/>
    <property type="match status" value="1"/>
</dbReference>
<accession>A0ABS8ZJ91</accession>
<dbReference type="Proteomes" id="UP001521150">
    <property type="component" value="Unassembled WGS sequence"/>
</dbReference>
<dbReference type="InterPro" id="IPR009799">
    <property type="entry name" value="EthD_dom"/>
</dbReference>
<keyword evidence="3" id="KW-1185">Reference proteome</keyword>